<protein>
    <submittedName>
        <fullName evidence="1">SFRICE_011068</fullName>
    </submittedName>
</protein>
<accession>A0A2H1V7T6</accession>
<organism evidence="1">
    <name type="scientific">Spodoptera frugiperda</name>
    <name type="common">Fall armyworm</name>
    <dbReference type="NCBI Taxonomy" id="7108"/>
    <lineage>
        <taxon>Eukaryota</taxon>
        <taxon>Metazoa</taxon>
        <taxon>Ecdysozoa</taxon>
        <taxon>Arthropoda</taxon>
        <taxon>Hexapoda</taxon>
        <taxon>Insecta</taxon>
        <taxon>Pterygota</taxon>
        <taxon>Neoptera</taxon>
        <taxon>Endopterygota</taxon>
        <taxon>Lepidoptera</taxon>
        <taxon>Glossata</taxon>
        <taxon>Ditrysia</taxon>
        <taxon>Noctuoidea</taxon>
        <taxon>Noctuidae</taxon>
        <taxon>Amphipyrinae</taxon>
        <taxon>Spodoptera</taxon>
    </lineage>
</organism>
<gene>
    <name evidence="1" type="ORF">SFRICE_011068</name>
</gene>
<evidence type="ECO:0000313" key="1">
    <source>
        <dbReference type="EMBL" id="SOQ36877.1"/>
    </source>
</evidence>
<dbReference type="EMBL" id="ODYU01001115">
    <property type="protein sequence ID" value="SOQ36877.1"/>
    <property type="molecule type" value="Genomic_DNA"/>
</dbReference>
<proteinExistence type="predicted"/>
<sequence>MAVAGRRRRTAPRSQRSCVQCTGERIYVQGRVLPSALPLLLPLSNYLTDCTVGAVAGQLAAMQRVAGSIPAQSNSLCDPQIVVPGLGVMCMYAIH</sequence>
<dbReference type="AlphaFoldDB" id="A0A2H1V7T6"/>
<name>A0A2H1V7T6_SPOFR</name>
<reference evidence="1" key="1">
    <citation type="submission" date="2016-07" db="EMBL/GenBank/DDBJ databases">
        <authorList>
            <person name="Bretaudeau A."/>
        </authorList>
    </citation>
    <scope>NUCLEOTIDE SEQUENCE</scope>
    <source>
        <strain evidence="1">Rice</strain>
        <tissue evidence="1">Whole body</tissue>
    </source>
</reference>